<comment type="caution">
    <text evidence="4">Lacks conserved residue(s) required for the propagation of feature annotation.</text>
</comment>
<comment type="function">
    <text evidence="4">Catalyzes the transfer of acetyl from acetyl-CoA to desacetylmycothiol (Cys-GlcN-Ins) to form mycothiol.</text>
</comment>
<dbReference type="PANTHER" id="PTHR43877">
    <property type="entry name" value="AMINOALKYLPHOSPHONATE N-ACETYLTRANSFERASE-RELATED-RELATED"/>
    <property type="match status" value="1"/>
</dbReference>
<comment type="subunit">
    <text evidence="4">Monomer.</text>
</comment>
<dbReference type="Proteomes" id="UP000533269">
    <property type="component" value="Unassembled WGS sequence"/>
</dbReference>
<comment type="similarity">
    <text evidence="4">Belongs to the acetyltransferase family. MshD subfamily.</text>
</comment>
<evidence type="ECO:0000259" key="5">
    <source>
        <dbReference type="PROSITE" id="PS51186"/>
    </source>
</evidence>
<evidence type="ECO:0000256" key="4">
    <source>
        <dbReference type="HAMAP-Rule" id="MF_01698"/>
    </source>
</evidence>
<comment type="caution">
    <text evidence="6">The sequence shown here is derived from an EMBL/GenBank/DDBJ whole genome shotgun (WGS) entry which is preliminary data.</text>
</comment>
<keyword evidence="1 4" id="KW-0808">Transferase</keyword>
<sequence>MSPAPAGATALPGPLPGDVRDAVLALAAAASRADGATSLSEDAVLRLRAGDGAVQHLVRHEDGVLAGYAQLVPSGEGDGFEGELLVHPGHRRRGHGGALLAAVEERAGARPVRLWSHGDTPGASALAARAGWTRARELLRMERASAGLSDLAVPDLAAGLAVRPFVPGADDAAWVALNAAAFATHPEQGRWTLDDLRARLAEPWFDPALLLLAEAPDGLAAFCWMKVEDGLGELYVLGVDPARSGAGLGRALLVRGLRAVAGRVDRVDLYVDGDNLRAVRLYAGLGFSRAATDVQYASGAR</sequence>
<evidence type="ECO:0000256" key="3">
    <source>
        <dbReference type="ARBA" id="ARBA00023315"/>
    </source>
</evidence>
<organism evidence="6 7">
    <name type="scientific">Kineococcus radiotolerans</name>
    <dbReference type="NCBI Taxonomy" id="131568"/>
    <lineage>
        <taxon>Bacteria</taxon>
        <taxon>Bacillati</taxon>
        <taxon>Actinomycetota</taxon>
        <taxon>Actinomycetes</taxon>
        <taxon>Kineosporiales</taxon>
        <taxon>Kineosporiaceae</taxon>
        <taxon>Kineococcus</taxon>
    </lineage>
</organism>
<feature type="binding site" evidence="4">
    <location>
        <begin position="244"/>
        <end position="250"/>
    </location>
    <ligand>
        <name>acetyl-CoA</name>
        <dbReference type="ChEBI" id="CHEBI:57288"/>
        <label>2</label>
    </ligand>
</feature>
<reference evidence="6 7" key="1">
    <citation type="submission" date="2020-08" db="EMBL/GenBank/DDBJ databases">
        <title>The Agave Microbiome: Exploring the role of microbial communities in plant adaptations to desert environments.</title>
        <authorList>
            <person name="Partida-Martinez L.P."/>
        </authorList>
    </citation>
    <scope>NUCLEOTIDE SEQUENCE [LARGE SCALE GENOMIC DNA]</scope>
    <source>
        <strain evidence="6 7">AS2.23</strain>
    </source>
</reference>
<feature type="domain" description="N-acetyltransferase" evidence="5">
    <location>
        <begin position="160"/>
        <end position="301"/>
    </location>
</feature>
<reference evidence="6 7" key="2">
    <citation type="submission" date="2020-08" db="EMBL/GenBank/DDBJ databases">
        <authorList>
            <person name="Partida-Martinez L."/>
            <person name="Huntemann M."/>
            <person name="Clum A."/>
            <person name="Wang J."/>
            <person name="Palaniappan K."/>
            <person name="Ritter S."/>
            <person name="Chen I.-M."/>
            <person name="Stamatis D."/>
            <person name="Reddy T."/>
            <person name="O'Malley R."/>
            <person name="Daum C."/>
            <person name="Shapiro N."/>
            <person name="Ivanova N."/>
            <person name="Kyrpides N."/>
            <person name="Woyke T."/>
        </authorList>
    </citation>
    <scope>NUCLEOTIDE SEQUENCE [LARGE SCALE GENOMIC DNA]</scope>
    <source>
        <strain evidence="6 7">AS2.23</strain>
    </source>
</reference>
<feature type="binding site" evidence="4">
    <location>
        <position position="41"/>
    </location>
    <ligand>
        <name>1D-myo-inositol 2-(L-cysteinylamino)-2-deoxy-alpha-D-glucopyranoside</name>
        <dbReference type="ChEBI" id="CHEBI:58887"/>
    </ligand>
</feature>
<feature type="binding site" evidence="4">
    <location>
        <position position="187"/>
    </location>
    <ligand>
        <name>1D-myo-inositol 2-(L-cysteinylamino)-2-deoxy-alpha-D-glucopyranoside</name>
        <dbReference type="ChEBI" id="CHEBI:58887"/>
    </ligand>
</feature>
<dbReference type="GO" id="GO:0010125">
    <property type="term" value="P:mycothiol biosynthetic process"/>
    <property type="evidence" value="ECO:0007669"/>
    <property type="project" value="UniProtKB-UniRule"/>
</dbReference>
<feature type="binding site" evidence="4">
    <location>
        <position position="270"/>
    </location>
    <ligand>
        <name>1D-myo-inositol 2-(L-cysteinylamino)-2-deoxy-alpha-D-glucopyranoside</name>
        <dbReference type="ChEBI" id="CHEBI:58887"/>
    </ligand>
</feature>
<dbReference type="PROSITE" id="PS51186">
    <property type="entry name" value="GNAT"/>
    <property type="match status" value="2"/>
</dbReference>
<dbReference type="HAMAP" id="MF_01698">
    <property type="entry name" value="MshD"/>
    <property type="match status" value="1"/>
</dbReference>
<dbReference type="AlphaFoldDB" id="A0A7W4TK73"/>
<name>A0A7W4TK73_KINRA</name>
<evidence type="ECO:0000256" key="1">
    <source>
        <dbReference type="ARBA" id="ARBA00022679"/>
    </source>
</evidence>
<dbReference type="EMBL" id="JACHVY010000001">
    <property type="protein sequence ID" value="MBB2900442.1"/>
    <property type="molecule type" value="Genomic_DNA"/>
</dbReference>
<evidence type="ECO:0000313" key="7">
    <source>
        <dbReference type="Proteomes" id="UP000533269"/>
    </source>
</evidence>
<dbReference type="SUPFAM" id="SSF55729">
    <property type="entry name" value="Acyl-CoA N-acyltransferases (Nat)"/>
    <property type="match status" value="1"/>
</dbReference>
<dbReference type="RefSeq" id="WP_221183068.1">
    <property type="nucleotide sequence ID" value="NZ_JACHVY010000001.1"/>
</dbReference>
<dbReference type="PANTHER" id="PTHR43877:SF1">
    <property type="entry name" value="ACETYLTRANSFERASE"/>
    <property type="match status" value="1"/>
</dbReference>
<dbReference type="InterPro" id="IPR016181">
    <property type="entry name" value="Acyl_CoA_acyltransferase"/>
</dbReference>
<feature type="domain" description="N-acetyltransferase" evidence="5">
    <location>
        <begin position="17"/>
        <end position="154"/>
    </location>
</feature>
<dbReference type="GO" id="GO:0035447">
    <property type="term" value="F:mycothiol synthase activity"/>
    <property type="evidence" value="ECO:0007669"/>
    <property type="project" value="UniProtKB-UniRule"/>
</dbReference>
<evidence type="ECO:0000313" key="6">
    <source>
        <dbReference type="EMBL" id="MBB2900442.1"/>
    </source>
</evidence>
<dbReference type="Pfam" id="PF00583">
    <property type="entry name" value="Acetyltransf_1"/>
    <property type="match status" value="2"/>
</dbReference>
<feature type="binding site" evidence="4">
    <location>
        <begin position="84"/>
        <end position="86"/>
    </location>
    <ligand>
        <name>acetyl-CoA</name>
        <dbReference type="ChEBI" id="CHEBI:57288"/>
        <label>1</label>
    </ligand>
</feature>
<feature type="binding site" evidence="4">
    <location>
        <position position="233"/>
    </location>
    <ligand>
        <name>1D-myo-inositol 2-(L-cysteinylamino)-2-deoxy-alpha-D-glucopyranoside</name>
        <dbReference type="ChEBI" id="CHEBI:58887"/>
    </ligand>
</feature>
<keyword evidence="2 4" id="KW-0677">Repeat</keyword>
<accession>A0A7W4TK73</accession>
<feature type="binding site" evidence="4">
    <location>
        <begin position="275"/>
        <end position="280"/>
    </location>
    <ligand>
        <name>acetyl-CoA</name>
        <dbReference type="ChEBI" id="CHEBI:57288"/>
        <label>2</label>
    </ligand>
</feature>
<dbReference type="InterPro" id="IPR000182">
    <property type="entry name" value="GNAT_dom"/>
</dbReference>
<keyword evidence="3 4" id="KW-0012">Acyltransferase</keyword>
<dbReference type="EC" id="2.3.1.189" evidence="4"/>
<dbReference type="Gene3D" id="3.40.630.30">
    <property type="match status" value="1"/>
</dbReference>
<evidence type="ECO:0000256" key="2">
    <source>
        <dbReference type="ARBA" id="ARBA00022737"/>
    </source>
</evidence>
<dbReference type="NCBIfam" id="TIGR03448">
    <property type="entry name" value="mycothiol_MshD"/>
    <property type="match status" value="1"/>
</dbReference>
<comment type="catalytic activity">
    <reaction evidence="4">
        <text>1D-myo-inositol 2-(L-cysteinylamino)-2-deoxy-alpha-D-glucopyranoside + acetyl-CoA = mycothiol + CoA + H(+)</text>
        <dbReference type="Rhea" id="RHEA:26172"/>
        <dbReference type="ChEBI" id="CHEBI:15378"/>
        <dbReference type="ChEBI" id="CHEBI:16768"/>
        <dbReference type="ChEBI" id="CHEBI:57287"/>
        <dbReference type="ChEBI" id="CHEBI:57288"/>
        <dbReference type="ChEBI" id="CHEBI:58887"/>
        <dbReference type="EC" id="2.3.1.189"/>
    </reaction>
</comment>
<dbReference type="CDD" id="cd04301">
    <property type="entry name" value="NAT_SF"/>
    <property type="match status" value="1"/>
</dbReference>
<proteinExistence type="inferred from homology"/>
<feature type="binding site" evidence="4">
    <location>
        <begin position="237"/>
        <end position="239"/>
    </location>
    <ligand>
        <name>acetyl-CoA</name>
        <dbReference type="ChEBI" id="CHEBI:57288"/>
        <label>2</label>
    </ligand>
</feature>
<feature type="binding site" evidence="4">
    <location>
        <position position="226"/>
    </location>
    <ligand>
        <name>1D-myo-inositol 2-(L-cysteinylamino)-2-deoxy-alpha-D-glucopyranoside</name>
        <dbReference type="ChEBI" id="CHEBI:58887"/>
    </ligand>
</feature>
<gene>
    <name evidence="4" type="primary">mshD</name>
    <name evidence="6" type="ORF">FHR75_001230</name>
</gene>
<dbReference type="InterPro" id="IPR050832">
    <property type="entry name" value="Bact_Acetyltransf"/>
</dbReference>
<dbReference type="PIRSF" id="PIRSF021524">
    <property type="entry name" value="MSH_acetyltransferase"/>
    <property type="match status" value="1"/>
</dbReference>
<dbReference type="InterPro" id="IPR017813">
    <property type="entry name" value="Mycothiol_AcTrfase"/>
</dbReference>
<protein>
    <recommendedName>
        <fullName evidence="4">Mycothiol acetyltransferase</fullName>
        <shortName evidence="4">MSH acetyltransferase</shortName>
        <ecNumber evidence="4">2.3.1.189</ecNumber>
    </recommendedName>
    <alternativeName>
        <fullName evidence="4">Mycothiol synthase</fullName>
    </alternativeName>
</protein>